<feature type="transmembrane region" description="Helical" evidence="8">
    <location>
        <begin position="302"/>
        <end position="319"/>
    </location>
</feature>
<dbReference type="Gene3D" id="1.20.1070.10">
    <property type="entry name" value="Rhodopsin 7-helix transmembrane proteins"/>
    <property type="match status" value="1"/>
</dbReference>
<dbReference type="PANTHER" id="PTHR24243">
    <property type="entry name" value="G-PROTEIN COUPLED RECEPTOR"/>
    <property type="match status" value="1"/>
</dbReference>
<dbReference type="EMBL" id="CAXITT010000384">
    <property type="protein sequence ID" value="CAL1540477.1"/>
    <property type="molecule type" value="Genomic_DNA"/>
</dbReference>
<evidence type="ECO:0000313" key="11">
    <source>
        <dbReference type="Proteomes" id="UP001497497"/>
    </source>
</evidence>
<evidence type="ECO:0000256" key="2">
    <source>
        <dbReference type="ARBA" id="ARBA00022692"/>
    </source>
</evidence>
<name>A0AAV2I1F6_LYMST</name>
<keyword evidence="4" id="KW-0297">G-protein coupled receptor</keyword>
<feature type="transmembrane region" description="Helical" evidence="8">
    <location>
        <begin position="63"/>
        <end position="84"/>
    </location>
</feature>
<gene>
    <name evidence="10" type="ORF">GSLYS_00014126001</name>
</gene>
<keyword evidence="11" id="KW-1185">Reference proteome</keyword>
<dbReference type="PROSITE" id="PS00237">
    <property type="entry name" value="G_PROTEIN_RECEP_F1_1"/>
    <property type="match status" value="1"/>
</dbReference>
<evidence type="ECO:0000256" key="7">
    <source>
        <dbReference type="ARBA" id="ARBA00023224"/>
    </source>
</evidence>
<protein>
    <recommendedName>
        <fullName evidence="9">G-protein coupled receptors family 1 profile domain-containing protein</fullName>
    </recommendedName>
</protein>
<feature type="transmembrane region" description="Helical" evidence="8">
    <location>
        <begin position="185"/>
        <end position="210"/>
    </location>
</feature>
<keyword evidence="6" id="KW-0675">Receptor</keyword>
<feature type="transmembrane region" description="Helical" evidence="8">
    <location>
        <begin position="143"/>
        <end position="165"/>
    </location>
</feature>
<feature type="transmembrane region" description="Helical" evidence="8">
    <location>
        <begin position="260"/>
        <end position="282"/>
    </location>
</feature>
<dbReference type="PANTHER" id="PTHR24243:SF230">
    <property type="entry name" value="G-PROTEIN COUPLED RECEPTORS FAMILY 1 PROFILE DOMAIN-CONTAINING PROTEIN"/>
    <property type="match status" value="1"/>
</dbReference>
<comment type="subcellular location">
    <subcellularLocation>
        <location evidence="1">Membrane</location>
        <topology evidence="1">Multi-pass membrane protein</topology>
    </subcellularLocation>
</comment>
<dbReference type="GO" id="GO:0004930">
    <property type="term" value="F:G protein-coupled receptor activity"/>
    <property type="evidence" value="ECO:0007669"/>
    <property type="project" value="UniProtKB-KW"/>
</dbReference>
<evidence type="ECO:0000256" key="4">
    <source>
        <dbReference type="ARBA" id="ARBA00023040"/>
    </source>
</evidence>
<keyword evidence="7" id="KW-0807">Transducer</keyword>
<dbReference type="InterPro" id="IPR000276">
    <property type="entry name" value="GPCR_Rhodpsn"/>
</dbReference>
<evidence type="ECO:0000256" key="8">
    <source>
        <dbReference type="SAM" id="Phobius"/>
    </source>
</evidence>
<keyword evidence="5 8" id="KW-0472">Membrane</keyword>
<dbReference type="InterPro" id="IPR017452">
    <property type="entry name" value="GPCR_Rhodpsn_7TM"/>
</dbReference>
<dbReference type="GO" id="GO:0005886">
    <property type="term" value="C:plasma membrane"/>
    <property type="evidence" value="ECO:0007669"/>
    <property type="project" value="TreeGrafter"/>
</dbReference>
<evidence type="ECO:0000256" key="5">
    <source>
        <dbReference type="ARBA" id="ARBA00023136"/>
    </source>
</evidence>
<evidence type="ECO:0000313" key="10">
    <source>
        <dbReference type="EMBL" id="CAL1540477.1"/>
    </source>
</evidence>
<proteinExistence type="predicted"/>
<feature type="domain" description="G-protein coupled receptors family 1 profile" evidence="9">
    <location>
        <begin position="46"/>
        <end position="316"/>
    </location>
</feature>
<keyword evidence="3 8" id="KW-1133">Transmembrane helix</keyword>
<dbReference type="AlphaFoldDB" id="A0AAV2I1F6"/>
<feature type="transmembrane region" description="Helical" evidence="8">
    <location>
        <begin position="34"/>
        <end position="57"/>
    </location>
</feature>
<evidence type="ECO:0000256" key="6">
    <source>
        <dbReference type="ARBA" id="ARBA00023170"/>
    </source>
</evidence>
<accession>A0AAV2I1F6</accession>
<sequence>MVRVKTSGVTKMENHNYIKEAERLTEISQGIDDYYLWVLCGVGLPANIMTIVTILTMQAMTPATFFVTCLAYFDGSALLAKLVIKLLIHHATSYLNVLCVMEFIPIFLQTVANWMLVFICVERFISVCYPLKKVYLVTKRRSYICAAVVVTGFLVFFASVFGVMRRNQGLKCTMYPAFAWFWDEVWKWILCCLLIFFPFVSILGLTIAIIRGLRNSSRDRRSLLRKGSGSVTNASGHQRSSAINERQIAEAERLERTITLMMVLAAILFLVFSLPSGVYFLMPRQSDGIEYYRQFLLGQVQYLLLDTTHALNFFLYFFTAKRFRSQLIKIVCCKKCRKRFRKRNKLNTKTGKKQSLSLTEITHVGT</sequence>
<comment type="caution">
    <text evidence="10">The sequence shown here is derived from an EMBL/GenBank/DDBJ whole genome shotgun (WGS) entry which is preliminary data.</text>
</comment>
<dbReference type="SUPFAM" id="SSF81321">
    <property type="entry name" value="Family A G protein-coupled receptor-like"/>
    <property type="match status" value="1"/>
</dbReference>
<dbReference type="Pfam" id="PF00001">
    <property type="entry name" value="7tm_1"/>
    <property type="match status" value="1"/>
</dbReference>
<keyword evidence="2 8" id="KW-0812">Transmembrane</keyword>
<evidence type="ECO:0000256" key="3">
    <source>
        <dbReference type="ARBA" id="ARBA00022989"/>
    </source>
</evidence>
<evidence type="ECO:0000256" key="1">
    <source>
        <dbReference type="ARBA" id="ARBA00004141"/>
    </source>
</evidence>
<organism evidence="10 11">
    <name type="scientific">Lymnaea stagnalis</name>
    <name type="common">Great pond snail</name>
    <name type="synonym">Helix stagnalis</name>
    <dbReference type="NCBI Taxonomy" id="6523"/>
    <lineage>
        <taxon>Eukaryota</taxon>
        <taxon>Metazoa</taxon>
        <taxon>Spiralia</taxon>
        <taxon>Lophotrochozoa</taxon>
        <taxon>Mollusca</taxon>
        <taxon>Gastropoda</taxon>
        <taxon>Heterobranchia</taxon>
        <taxon>Euthyneura</taxon>
        <taxon>Panpulmonata</taxon>
        <taxon>Hygrophila</taxon>
        <taxon>Lymnaeoidea</taxon>
        <taxon>Lymnaeidae</taxon>
        <taxon>Lymnaea</taxon>
    </lineage>
</organism>
<dbReference type="PROSITE" id="PS50262">
    <property type="entry name" value="G_PROTEIN_RECEP_F1_2"/>
    <property type="match status" value="1"/>
</dbReference>
<reference evidence="10 11" key="1">
    <citation type="submission" date="2024-04" db="EMBL/GenBank/DDBJ databases">
        <authorList>
            <consortium name="Genoscope - CEA"/>
            <person name="William W."/>
        </authorList>
    </citation>
    <scope>NUCLEOTIDE SEQUENCE [LARGE SCALE GENOMIC DNA]</scope>
</reference>
<dbReference type="Proteomes" id="UP001497497">
    <property type="component" value="Unassembled WGS sequence"/>
</dbReference>
<evidence type="ECO:0000259" key="9">
    <source>
        <dbReference type="PROSITE" id="PS50262"/>
    </source>
</evidence>